<dbReference type="EMBL" id="BMJC01000005">
    <property type="protein sequence ID" value="GGB19692.1"/>
    <property type="molecule type" value="Genomic_DNA"/>
</dbReference>
<dbReference type="AlphaFoldDB" id="A0A8J2UHW1"/>
<dbReference type="Proteomes" id="UP000607559">
    <property type="component" value="Unassembled WGS sequence"/>
</dbReference>
<dbReference type="Pfam" id="PF00480">
    <property type="entry name" value="ROK"/>
    <property type="match status" value="1"/>
</dbReference>
<keyword evidence="3" id="KW-1185">Reference proteome</keyword>
<dbReference type="Gene3D" id="3.30.420.40">
    <property type="match status" value="2"/>
</dbReference>
<reference evidence="2" key="2">
    <citation type="submission" date="2020-09" db="EMBL/GenBank/DDBJ databases">
        <authorList>
            <person name="Sun Q."/>
            <person name="Zhou Y."/>
        </authorList>
    </citation>
    <scope>NUCLEOTIDE SEQUENCE</scope>
    <source>
        <strain evidence="2">CGMCC 1.15448</strain>
    </source>
</reference>
<dbReference type="InterPro" id="IPR014710">
    <property type="entry name" value="RmlC-like_jellyroll"/>
</dbReference>
<gene>
    <name evidence="2" type="ORF">GCM10011511_49280</name>
</gene>
<dbReference type="PANTHER" id="PTHR18964">
    <property type="entry name" value="ROK (REPRESSOR, ORF, KINASE) FAMILY"/>
    <property type="match status" value="1"/>
</dbReference>
<reference evidence="2" key="1">
    <citation type="journal article" date="2014" name="Int. J. Syst. Evol. Microbiol.">
        <title>Complete genome sequence of Corynebacterium casei LMG S-19264T (=DSM 44701T), isolated from a smear-ripened cheese.</title>
        <authorList>
            <consortium name="US DOE Joint Genome Institute (JGI-PGF)"/>
            <person name="Walter F."/>
            <person name="Albersmeier A."/>
            <person name="Kalinowski J."/>
            <person name="Ruckert C."/>
        </authorList>
    </citation>
    <scope>NUCLEOTIDE SEQUENCE</scope>
    <source>
        <strain evidence="2">CGMCC 1.15448</strain>
    </source>
</reference>
<comment type="similarity">
    <text evidence="1">Belongs to the ROK (NagC/XylR) family.</text>
</comment>
<evidence type="ECO:0000313" key="2">
    <source>
        <dbReference type="EMBL" id="GGB19692.1"/>
    </source>
</evidence>
<dbReference type="RefSeq" id="WP_188936786.1">
    <property type="nucleotide sequence ID" value="NZ_BMJC01000005.1"/>
</dbReference>
<dbReference type="InterPro" id="IPR011051">
    <property type="entry name" value="RmlC_Cupin_sf"/>
</dbReference>
<sequence length="918" mass="99844">MMRVGVDVGGTHISAALVADDVVLSETYRRAAIDPAADAMTLLAAFAGLMNAVMGAAASPVEGIGLAMPGPFDYSTGLSLIKGLNKYENFYGLNIKEALRSWGKALRRGGEPLPICFGNDAACFGLGEARSGQATGHEKIIAITLGTGFGACFVQGKTLVTTGDGVPANGYLYCIPFKDGIAEDYLSTRWLLAAYPAADVKAIAEKALVDKDPAAIAVFSAFGANLGLFLAPWIKAFGADALVIGGSISQSFGLFGEAMKAAFAQHGAGATVIVSQDAEGMAIAGAASLVQREVAAPPKRKSLQAMLPKRISERESAGFSEREGAGFRERGAAGYDIYPVESLDDGRIISGYIPLARWIIYQGGARLDGYAGIDWDLVRSGLCAALRAEGARVLWYETRAWQKPEGEIDALVAPFLGEVGSVWGTKTTLTLADFFTGELHDWQPLAAGRATNLGPIGGATDRNPIIILAGVGAGLNSSTGLNSWKAPVIYFDLPKNELQYRMRAGSASNLGSTFIGPFAEMYKRSYFVDWVILNRHRRDISGKIAIVADGQHEEDPNWVPTKVLRDGMRAMATNLIRARPWFEPGVWGGQWLKQHIPALSPEEVNYAWSFELIAPENGIVFESDGLLLEIAFDWLMQWESSAILGVDASRFGQEFPIRFDFLDTFDGGNLSIQCHPSLPYIQKHFGESITQDETYYILDCKPGAGVYLGFTDDIGPTEFRQVLENSQTANQAVDIEAYVQLLPAHKHDLFLIPNRTIHGAGAGNLVLEISATPYIFTFKMYDWMRLDLDGMPRPINIDHAFHNLDFSRKGASVQAELVSKPRILEAEEGTQLELLPTHPEHFYAIHRITLTGTTRISTEGRCHLLMLVEGERVTVTTKQGRTYHLHYAETFIIPAAAEGYQLHNPHDTPIKIVKAFVK</sequence>
<protein>
    <submittedName>
        <fullName evidence="2">Transcriptional regulator</fullName>
    </submittedName>
</protein>
<name>A0A8J2UHW1_9BACT</name>
<organism evidence="2 3">
    <name type="scientific">Puia dinghuensis</name>
    <dbReference type="NCBI Taxonomy" id="1792502"/>
    <lineage>
        <taxon>Bacteria</taxon>
        <taxon>Pseudomonadati</taxon>
        <taxon>Bacteroidota</taxon>
        <taxon>Chitinophagia</taxon>
        <taxon>Chitinophagales</taxon>
        <taxon>Chitinophagaceae</taxon>
        <taxon>Puia</taxon>
    </lineage>
</organism>
<dbReference type="PANTHER" id="PTHR18964:SF149">
    <property type="entry name" value="BIFUNCTIONAL UDP-N-ACETYLGLUCOSAMINE 2-EPIMERASE_N-ACETYLMANNOSAMINE KINASE"/>
    <property type="match status" value="1"/>
</dbReference>
<evidence type="ECO:0000313" key="3">
    <source>
        <dbReference type="Proteomes" id="UP000607559"/>
    </source>
</evidence>
<dbReference type="InterPro" id="IPR043129">
    <property type="entry name" value="ATPase_NBD"/>
</dbReference>
<dbReference type="SUPFAM" id="SSF53067">
    <property type="entry name" value="Actin-like ATPase domain"/>
    <property type="match status" value="1"/>
</dbReference>
<dbReference type="Gene3D" id="2.60.120.10">
    <property type="entry name" value="Jelly Rolls"/>
    <property type="match status" value="2"/>
</dbReference>
<dbReference type="InterPro" id="IPR000600">
    <property type="entry name" value="ROK"/>
</dbReference>
<accession>A0A8J2UHW1</accession>
<dbReference type="SUPFAM" id="SSF51182">
    <property type="entry name" value="RmlC-like cupins"/>
    <property type="match status" value="1"/>
</dbReference>
<proteinExistence type="inferred from homology"/>
<evidence type="ECO:0000256" key="1">
    <source>
        <dbReference type="ARBA" id="ARBA00006479"/>
    </source>
</evidence>
<dbReference type="CDD" id="cd07010">
    <property type="entry name" value="cupin_PMI_type_I_N_bac"/>
    <property type="match status" value="1"/>
</dbReference>
<comment type="caution">
    <text evidence="2">The sequence shown here is derived from an EMBL/GenBank/DDBJ whole genome shotgun (WGS) entry which is preliminary data.</text>
</comment>